<accession>A0A2H1X3H0</accession>
<evidence type="ECO:0000256" key="1">
    <source>
        <dbReference type="SAM" id="MobiDB-lite"/>
    </source>
</evidence>
<dbReference type="AlphaFoldDB" id="A0A2H1X3H0"/>
<feature type="region of interest" description="Disordered" evidence="1">
    <location>
        <begin position="127"/>
        <end position="161"/>
    </location>
</feature>
<organism evidence="2">
    <name type="scientific">Spodoptera frugiperda</name>
    <name type="common">Fall armyworm</name>
    <dbReference type="NCBI Taxonomy" id="7108"/>
    <lineage>
        <taxon>Eukaryota</taxon>
        <taxon>Metazoa</taxon>
        <taxon>Ecdysozoa</taxon>
        <taxon>Arthropoda</taxon>
        <taxon>Hexapoda</taxon>
        <taxon>Insecta</taxon>
        <taxon>Pterygota</taxon>
        <taxon>Neoptera</taxon>
        <taxon>Endopterygota</taxon>
        <taxon>Lepidoptera</taxon>
        <taxon>Glossata</taxon>
        <taxon>Ditrysia</taxon>
        <taxon>Noctuoidea</taxon>
        <taxon>Noctuidae</taxon>
        <taxon>Amphipyrinae</taxon>
        <taxon>Spodoptera</taxon>
    </lineage>
</organism>
<gene>
    <name evidence="2" type="ORF">SFRICE_041503</name>
</gene>
<proteinExistence type="predicted"/>
<sequence>MTIDRAGRPPAPRRASSTYRSYDELGVIDRAKPLKYRHGGIEDLTGIEQIRTFRTYEPQDMDDITVISSEEVPKPKKKIAEGLANGFRRTFSVRSRREESEGIPLDTFNVTCEENFATVRGAPFGRRRSLSRDRGSSLLGRSSSEGDVRMVPPRAPPAAPAPRLHRCLRALGGSWKNLLLCESPTYVVSLLSLLILDILTTDSRED</sequence>
<reference evidence="2" key="1">
    <citation type="submission" date="2016-07" db="EMBL/GenBank/DDBJ databases">
        <authorList>
            <person name="Bretaudeau A."/>
        </authorList>
    </citation>
    <scope>NUCLEOTIDE SEQUENCE</scope>
    <source>
        <strain evidence="2">Rice</strain>
        <tissue evidence="2">Whole body</tissue>
    </source>
</reference>
<name>A0A2H1X3H0_SPOFR</name>
<dbReference type="EMBL" id="ODYU01013162">
    <property type="protein sequence ID" value="SOQ59855.1"/>
    <property type="molecule type" value="Genomic_DNA"/>
</dbReference>
<protein>
    <submittedName>
        <fullName evidence="2">SFRICE_041503</fullName>
    </submittedName>
</protein>
<evidence type="ECO:0000313" key="2">
    <source>
        <dbReference type="EMBL" id="SOQ59855.1"/>
    </source>
</evidence>